<organism evidence="1 2">
    <name type="scientific">Haematococcus lacustris</name>
    <name type="common">Green alga</name>
    <name type="synonym">Haematococcus pluvialis</name>
    <dbReference type="NCBI Taxonomy" id="44745"/>
    <lineage>
        <taxon>Eukaryota</taxon>
        <taxon>Viridiplantae</taxon>
        <taxon>Chlorophyta</taxon>
        <taxon>core chlorophytes</taxon>
        <taxon>Chlorophyceae</taxon>
        <taxon>CS clade</taxon>
        <taxon>Chlamydomonadales</taxon>
        <taxon>Haematococcaceae</taxon>
        <taxon>Haematococcus</taxon>
    </lineage>
</organism>
<comment type="caution">
    <text evidence="1">The sequence shown here is derived from an EMBL/GenBank/DDBJ whole genome shotgun (WGS) entry which is preliminary data.</text>
</comment>
<dbReference type="SUPFAM" id="SSF46458">
    <property type="entry name" value="Globin-like"/>
    <property type="match status" value="1"/>
</dbReference>
<proteinExistence type="predicted"/>
<dbReference type="GO" id="GO:0019825">
    <property type="term" value="F:oxygen binding"/>
    <property type="evidence" value="ECO:0007669"/>
    <property type="project" value="InterPro"/>
</dbReference>
<dbReference type="Gene3D" id="1.10.490.10">
    <property type="entry name" value="Globins"/>
    <property type="match status" value="1"/>
</dbReference>
<dbReference type="AlphaFoldDB" id="A0A6A0ADC8"/>
<reference evidence="1 2" key="1">
    <citation type="submission" date="2020-02" db="EMBL/GenBank/DDBJ databases">
        <title>Draft genome sequence of Haematococcus lacustris strain NIES-144.</title>
        <authorList>
            <person name="Morimoto D."/>
            <person name="Nakagawa S."/>
            <person name="Yoshida T."/>
            <person name="Sawayama S."/>
        </authorList>
    </citation>
    <scope>NUCLEOTIDE SEQUENCE [LARGE SCALE GENOMIC DNA]</scope>
    <source>
        <strain evidence="1 2">NIES-144</strain>
    </source>
</reference>
<name>A0A6A0ADC8_HAELA</name>
<dbReference type="Proteomes" id="UP000485058">
    <property type="component" value="Unassembled WGS sequence"/>
</dbReference>
<dbReference type="InterPro" id="IPR009050">
    <property type="entry name" value="Globin-like_sf"/>
</dbReference>
<gene>
    <name evidence="1" type="ORF">HaLaN_29820</name>
</gene>
<dbReference type="EMBL" id="BLLF01005215">
    <property type="protein sequence ID" value="GFH30889.1"/>
    <property type="molecule type" value="Genomic_DNA"/>
</dbReference>
<keyword evidence="2" id="KW-1185">Reference proteome</keyword>
<accession>A0A6A0ADC8</accession>
<protein>
    <recommendedName>
        <fullName evidence="3">Globin</fullName>
    </recommendedName>
</protein>
<sequence length="178" mass="20029">MTNPCLRNDGAYAAMPPRRAGCYKRCTVAYHAACRGDNFAPMSPHIAYKARIAADNQDDDAPHKVFSKVFSDAQLRPFFEGVSEQALRHIQESMMEILFSGSVDGPGQDSSEKVDLREYHYDLIKFRGLSEHHHELFCKHFQAVLNELGNVLPAEAKTSAMAVMRSTRSHFRPMKPGE</sequence>
<evidence type="ECO:0000313" key="2">
    <source>
        <dbReference type="Proteomes" id="UP000485058"/>
    </source>
</evidence>
<evidence type="ECO:0008006" key="3">
    <source>
        <dbReference type="Google" id="ProtNLM"/>
    </source>
</evidence>
<dbReference type="InterPro" id="IPR012292">
    <property type="entry name" value="Globin/Proto"/>
</dbReference>
<dbReference type="GO" id="GO:0020037">
    <property type="term" value="F:heme binding"/>
    <property type="evidence" value="ECO:0007669"/>
    <property type="project" value="InterPro"/>
</dbReference>
<evidence type="ECO:0000313" key="1">
    <source>
        <dbReference type="EMBL" id="GFH30889.1"/>
    </source>
</evidence>